<evidence type="ECO:0000256" key="2">
    <source>
        <dbReference type="ARBA" id="ARBA00023015"/>
    </source>
</evidence>
<reference evidence="10 11" key="1">
    <citation type="submission" date="2016-03" db="EMBL/GenBank/DDBJ databases">
        <title>Comparative genomics of 54 Lactobacillus plantarum strains reveals genomic uncoupling from niche constraints.</title>
        <authorList>
            <person name="Martino M.E."/>
        </authorList>
    </citation>
    <scope>NUCLEOTIDE SEQUENCE [LARGE SCALE GENOMIC DNA]</scope>
    <source>
        <strain evidence="7 10">19.1</strain>
        <strain evidence="6 11">Nizo2260</strain>
    </source>
</reference>
<evidence type="ECO:0000313" key="8">
    <source>
        <dbReference type="EMBL" id="ODO62531.1"/>
    </source>
</evidence>
<dbReference type="RefSeq" id="WP_003642521.1">
    <property type="nucleotide sequence ID" value="NZ_AP028145.1"/>
</dbReference>
<evidence type="ECO:0000313" key="13">
    <source>
        <dbReference type="Proteomes" id="UP000595466"/>
    </source>
</evidence>
<keyword evidence="2" id="KW-0805">Transcription regulation</keyword>
<dbReference type="GeneID" id="77216014"/>
<evidence type="ECO:0000313" key="11">
    <source>
        <dbReference type="Proteomes" id="UP000076989"/>
    </source>
</evidence>
<evidence type="ECO:0000256" key="3">
    <source>
        <dbReference type="ARBA" id="ARBA00023125"/>
    </source>
</evidence>
<organism evidence="7 10">
    <name type="scientific">Lactiplantibacillus plantarum</name>
    <name type="common">Lactobacillus plantarum</name>
    <dbReference type="NCBI Taxonomy" id="1590"/>
    <lineage>
        <taxon>Bacteria</taxon>
        <taxon>Bacillati</taxon>
        <taxon>Bacillota</taxon>
        <taxon>Bacilli</taxon>
        <taxon>Lactobacillales</taxon>
        <taxon>Lactobacillaceae</taxon>
        <taxon>Lactiplantibacillus</taxon>
    </lineage>
</organism>
<keyword evidence="3" id="KW-0238">DNA-binding</keyword>
<evidence type="ECO:0000256" key="4">
    <source>
        <dbReference type="ARBA" id="ARBA00023163"/>
    </source>
</evidence>
<dbReference type="PANTHER" id="PTHR30346">
    <property type="entry name" value="TRANSCRIPTIONAL DUAL REGULATOR HCAR-RELATED"/>
    <property type="match status" value="1"/>
</dbReference>
<evidence type="ECO:0000313" key="6">
    <source>
        <dbReference type="EMBL" id="KZU02258.1"/>
    </source>
</evidence>
<evidence type="ECO:0000313" key="10">
    <source>
        <dbReference type="Proteomes" id="UP000076882"/>
    </source>
</evidence>
<dbReference type="Proteomes" id="UP000076989">
    <property type="component" value="Unassembled WGS sequence"/>
</dbReference>
<dbReference type="InterPro" id="IPR036390">
    <property type="entry name" value="WH_DNA-bd_sf"/>
</dbReference>
<sequence length="299" mass="33958">MIENYLLEELITFAHEHTLAKTAAALNVTQPTITRGMQKLETMLAVRLFDRQPNRITLTPTGQLAAQEAEQLLTQQRTFVTKIQNYEQSLVTRTVETTLPGPLALLTHLKTVLPNSLRVRQPLIADDQITEHLINRQASFIFSNQEILTAGIESRFIGTENLVVHLQRFMYRANQPSITFAELKGISFVVLSAIGIWKDIIQQAIPDAKFLYQPQRTAFTEITKYSDFPYFSTNFTALAPHQLDSQADDDNRVAIPISDTRAHMPIYVNYLVSNRQSLMPLFKQFEAAWPANLKHTSTS</sequence>
<protein>
    <submittedName>
        <fullName evidence="6 9">Transcriptional regulator</fullName>
    </submittedName>
    <submittedName>
        <fullName evidence="8">Putative HTH-type transcriptional regulator YbhD</fullName>
    </submittedName>
    <submittedName>
        <fullName evidence="7">Transcription regulator</fullName>
    </submittedName>
</protein>
<dbReference type="EMBL" id="LUWI01000030">
    <property type="protein sequence ID" value="KZU02258.1"/>
    <property type="molecule type" value="Genomic_DNA"/>
</dbReference>
<dbReference type="Pfam" id="PF00126">
    <property type="entry name" value="HTH_1"/>
    <property type="match status" value="1"/>
</dbReference>
<dbReference type="GO" id="GO:0032993">
    <property type="term" value="C:protein-DNA complex"/>
    <property type="evidence" value="ECO:0007669"/>
    <property type="project" value="TreeGrafter"/>
</dbReference>
<comment type="similarity">
    <text evidence="1">Belongs to the LysR transcriptional regulatory family.</text>
</comment>
<accession>A0A0G9FAZ0</accession>
<reference evidence="8 12" key="2">
    <citation type="submission" date="2016-08" db="EMBL/GenBank/DDBJ databases">
        <title>Genome sequencing of Lactobacillus plantarum JSA22, isolated from fermented soybean paste.</title>
        <authorList>
            <person name="Choi H.S."/>
        </authorList>
    </citation>
    <scope>NUCLEOTIDE SEQUENCE [LARGE SCALE GENOMIC DNA]</scope>
    <source>
        <strain evidence="8 12">JSA22</strain>
    </source>
</reference>
<keyword evidence="4" id="KW-0804">Transcription</keyword>
<dbReference type="EMBL" id="LUXM01000030">
    <property type="protein sequence ID" value="KZU94664.1"/>
    <property type="molecule type" value="Genomic_DNA"/>
</dbReference>
<dbReference type="GO" id="GO:0003677">
    <property type="term" value="F:DNA binding"/>
    <property type="evidence" value="ECO:0007669"/>
    <property type="project" value="UniProtKB-KW"/>
</dbReference>
<dbReference type="AlphaFoldDB" id="A0A0G9FAZ0"/>
<evidence type="ECO:0000313" key="12">
    <source>
        <dbReference type="Proteomes" id="UP000094892"/>
    </source>
</evidence>
<dbReference type="Proteomes" id="UP000094892">
    <property type="component" value="Unassembled WGS sequence"/>
</dbReference>
<dbReference type="EMBL" id="CP066817">
    <property type="protein sequence ID" value="QQM61648.1"/>
    <property type="molecule type" value="Genomic_DNA"/>
</dbReference>
<dbReference type="PATRIC" id="fig|1590.142.peg.2534"/>
<evidence type="ECO:0000256" key="1">
    <source>
        <dbReference type="ARBA" id="ARBA00009437"/>
    </source>
</evidence>
<name>A0A0G9FAZ0_LACPN</name>
<dbReference type="InterPro" id="IPR000847">
    <property type="entry name" value="LysR_HTH_N"/>
</dbReference>
<gene>
    <name evidence="9" type="ORF">JH395_03580</name>
    <name evidence="7" type="ORF">Lp19_1860</name>
    <name evidence="8" type="ORF">LPJSA22_02545</name>
    <name evidence="6" type="ORF">Nizo2260_2575</name>
</gene>
<dbReference type="PANTHER" id="PTHR30346:SF0">
    <property type="entry name" value="HCA OPERON TRANSCRIPTIONAL ACTIVATOR HCAR"/>
    <property type="match status" value="1"/>
</dbReference>
<evidence type="ECO:0000313" key="7">
    <source>
        <dbReference type="EMBL" id="KZU94664.1"/>
    </source>
</evidence>
<evidence type="ECO:0000259" key="5">
    <source>
        <dbReference type="PROSITE" id="PS50931"/>
    </source>
</evidence>
<dbReference type="Proteomes" id="UP000076882">
    <property type="component" value="Unassembled WGS sequence"/>
</dbReference>
<dbReference type="Gene3D" id="1.10.10.10">
    <property type="entry name" value="Winged helix-like DNA-binding domain superfamily/Winged helix DNA-binding domain"/>
    <property type="match status" value="1"/>
</dbReference>
<reference evidence="9 13" key="3">
    <citation type="submission" date="2020-12" db="EMBL/GenBank/DDBJ databases">
        <title>Whole genome sequencing of Lactobacillus plantarum PC518.</title>
        <authorList>
            <person name="Guo Q."/>
        </authorList>
    </citation>
    <scope>NUCLEOTIDE SEQUENCE [LARGE SCALE GENOMIC DNA]</scope>
    <source>
        <strain evidence="9 13">PC518</strain>
    </source>
</reference>
<dbReference type="Proteomes" id="UP000595466">
    <property type="component" value="Chromosome"/>
</dbReference>
<dbReference type="EMBL" id="MCOL01000001">
    <property type="protein sequence ID" value="ODO62531.1"/>
    <property type="molecule type" value="Genomic_DNA"/>
</dbReference>
<dbReference type="KEGG" id="lpb:SH83_11815"/>
<proteinExistence type="inferred from homology"/>
<dbReference type="PROSITE" id="PS50931">
    <property type="entry name" value="HTH_LYSR"/>
    <property type="match status" value="1"/>
</dbReference>
<dbReference type="PRINTS" id="PR00039">
    <property type="entry name" value="HTHLYSR"/>
</dbReference>
<dbReference type="InterPro" id="IPR036388">
    <property type="entry name" value="WH-like_DNA-bd_sf"/>
</dbReference>
<evidence type="ECO:0000313" key="9">
    <source>
        <dbReference type="EMBL" id="QQM61648.1"/>
    </source>
</evidence>
<dbReference type="SUPFAM" id="SSF46785">
    <property type="entry name" value="Winged helix' DNA-binding domain"/>
    <property type="match status" value="1"/>
</dbReference>
<dbReference type="GO" id="GO:0003700">
    <property type="term" value="F:DNA-binding transcription factor activity"/>
    <property type="evidence" value="ECO:0007669"/>
    <property type="project" value="InterPro"/>
</dbReference>
<feature type="domain" description="HTH lysR-type" evidence="5">
    <location>
        <begin position="1"/>
        <end position="59"/>
    </location>
</feature>